<keyword evidence="6" id="KW-0677">Repeat</keyword>
<feature type="domain" description="Ig-like" evidence="15">
    <location>
        <begin position="35"/>
        <end position="114"/>
    </location>
</feature>
<dbReference type="GeneID" id="100924400"/>
<comment type="subcellular location">
    <subcellularLocation>
        <location evidence="1">Cell membrane</location>
        <topology evidence="1">Single-pass type I membrane protein</topology>
    </subcellularLocation>
</comment>
<dbReference type="Proteomes" id="UP000007648">
    <property type="component" value="Unassembled WGS sequence"/>
</dbReference>
<reference evidence="16" key="3">
    <citation type="submission" date="2025-09" db="UniProtKB">
        <authorList>
            <consortium name="Ensembl"/>
        </authorList>
    </citation>
    <scope>IDENTIFICATION</scope>
</reference>
<protein>
    <submittedName>
        <fullName evidence="16">Fc gamma receptor IIb</fullName>
    </submittedName>
</protein>
<dbReference type="FunCoup" id="G3VMN8">
    <property type="interactions" value="558"/>
</dbReference>
<dbReference type="GO" id="GO:0019864">
    <property type="term" value="F:IgG binding"/>
    <property type="evidence" value="ECO:0007669"/>
    <property type="project" value="UniProtKB-KW"/>
</dbReference>
<keyword evidence="9" id="KW-1015">Disulfide bond</keyword>
<keyword evidence="4 13" id="KW-0812">Transmembrane</keyword>
<gene>
    <name evidence="16" type="primary">FCGR2B</name>
</gene>
<dbReference type="GO" id="GO:0032760">
    <property type="term" value="P:positive regulation of tumor necrosis factor production"/>
    <property type="evidence" value="ECO:0007669"/>
    <property type="project" value="TreeGrafter"/>
</dbReference>
<feature type="chain" id="PRO_5029683087" evidence="14">
    <location>
        <begin position="32"/>
        <end position="274"/>
    </location>
</feature>
<dbReference type="Pfam" id="PF13895">
    <property type="entry name" value="Ig_2"/>
    <property type="match status" value="2"/>
</dbReference>
<dbReference type="Gene3D" id="2.60.40.10">
    <property type="entry name" value="Immunoglobulins"/>
    <property type="match status" value="2"/>
</dbReference>
<keyword evidence="10" id="KW-0675">Receptor</keyword>
<keyword evidence="3" id="KW-0390">IgG-binding protein</keyword>
<dbReference type="FunFam" id="2.60.40.10:FF:000356">
    <property type="entry name" value="Low affinity immunoglobulin gamma Fc region receptor III-A"/>
    <property type="match status" value="1"/>
</dbReference>
<dbReference type="InterPro" id="IPR007110">
    <property type="entry name" value="Ig-like_dom"/>
</dbReference>
<evidence type="ECO:0000256" key="9">
    <source>
        <dbReference type="ARBA" id="ARBA00023157"/>
    </source>
</evidence>
<evidence type="ECO:0000256" key="11">
    <source>
        <dbReference type="ARBA" id="ARBA00023180"/>
    </source>
</evidence>
<dbReference type="Ensembl" id="ENSSHAT00000004489.2">
    <property type="protein sequence ID" value="ENSSHAP00000004443.2"/>
    <property type="gene ID" value="ENSSHAG00000003908.2"/>
</dbReference>
<feature type="signal peptide" evidence="14">
    <location>
        <begin position="1"/>
        <end position="31"/>
    </location>
</feature>
<organism evidence="16 17">
    <name type="scientific">Sarcophilus harrisii</name>
    <name type="common">Tasmanian devil</name>
    <name type="synonym">Sarcophilus laniarius</name>
    <dbReference type="NCBI Taxonomy" id="9305"/>
    <lineage>
        <taxon>Eukaryota</taxon>
        <taxon>Metazoa</taxon>
        <taxon>Chordata</taxon>
        <taxon>Craniata</taxon>
        <taxon>Vertebrata</taxon>
        <taxon>Euteleostomi</taxon>
        <taxon>Mammalia</taxon>
        <taxon>Metatheria</taxon>
        <taxon>Dasyuromorphia</taxon>
        <taxon>Dasyuridae</taxon>
        <taxon>Sarcophilus</taxon>
    </lineage>
</organism>
<sequence length="274" mass="30759">MGGLWVPQPFITTNSVLLWVALLCLAPAIRSNGPPQAILTLEPPWFNVLRDDNVTLTCEGFQTPGQDSIEWFHNGTVFPNHKDSYTIPAVSFTDSGHYQCRTKQTALSNSVKLQVFNDWVLLQVERLEFNEGESMTLKCHSWKNKPLHKVIYYHNNKALKYEYESFNYVVSQVNYTHSGTYFCTGFIGHFSHPSAVVIINVHGGASSTTKVVIIVSVLLIVIAIIAAALLYYYKYKKPANTPLELGKTEVENSMSYSLLKHTDNPEEELSGPSP</sequence>
<feature type="transmembrane region" description="Helical" evidence="13">
    <location>
        <begin position="211"/>
        <end position="233"/>
    </location>
</feature>
<dbReference type="InterPro" id="IPR003598">
    <property type="entry name" value="Ig_sub2"/>
</dbReference>
<keyword evidence="7 13" id="KW-1133">Transmembrane helix</keyword>
<dbReference type="InParanoid" id="G3VMN8"/>
<dbReference type="GeneTree" id="ENSGT01050000244808"/>
<evidence type="ECO:0000256" key="8">
    <source>
        <dbReference type="ARBA" id="ARBA00023136"/>
    </source>
</evidence>
<dbReference type="AlphaFoldDB" id="G3VMN8"/>
<dbReference type="InterPro" id="IPR003599">
    <property type="entry name" value="Ig_sub"/>
</dbReference>
<evidence type="ECO:0000256" key="7">
    <source>
        <dbReference type="ARBA" id="ARBA00022989"/>
    </source>
</evidence>
<dbReference type="PANTHER" id="PTHR11481">
    <property type="entry name" value="IMMUNOGLOBULIN FC RECEPTOR"/>
    <property type="match status" value="1"/>
</dbReference>
<reference evidence="16" key="2">
    <citation type="submission" date="2025-08" db="UniProtKB">
        <authorList>
            <consortium name="Ensembl"/>
        </authorList>
    </citation>
    <scope>IDENTIFICATION</scope>
</reference>
<dbReference type="GO" id="GO:0009897">
    <property type="term" value="C:external side of plasma membrane"/>
    <property type="evidence" value="ECO:0007669"/>
    <property type="project" value="TreeGrafter"/>
</dbReference>
<keyword evidence="5 14" id="KW-0732">Signal</keyword>
<proteinExistence type="predicted"/>
<keyword evidence="8 13" id="KW-0472">Membrane</keyword>
<evidence type="ECO:0000256" key="14">
    <source>
        <dbReference type="SAM" id="SignalP"/>
    </source>
</evidence>
<dbReference type="SMART" id="SM00408">
    <property type="entry name" value="IGc2"/>
    <property type="match status" value="2"/>
</dbReference>
<dbReference type="SUPFAM" id="SSF48726">
    <property type="entry name" value="Immunoglobulin"/>
    <property type="match status" value="2"/>
</dbReference>
<evidence type="ECO:0000313" key="17">
    <source>
        <dbReference type="Proteomes" id="UP000007648"/>
    </source>
</evidence>
<dbReference type="InterPro" id="IPR036179">
    <property type="entry name" value="Ig-like_dom_sf"/>
</dbReference>
<evidence type="ECO:0000256" key="10">
    <source>
        <dbReference type="ARBA" id="ARBA00023170"/>
    </source>
</evidence>
<keyword evidence="12" id="KW-0393">Immunoglobulin domain</keyword>
<dbReference type="PROSITE" id="PS50835">
    <property type="entry name" value="IG_LIKE"/>
    <property type="match status" value="1"/>
</dbReference>
<dbReference type="SMART" id="SM00409">
    <property type="entry name" value="IG"/>
    <property type="match status" value="2"/>
</dbReference>
<evidence type="ECO:0000313" key="16">
    <source>
        <dbReference type="Ensembl" id="ENSSHAP00000004443.2"/>
    </source>
</evidence>
<dbReference type="OrthoDB" id="6151406at2759"/>
<evidence type="ECO:0000256" key="5">
    <source>
        <dbReference type="ARBA" id="ARBA00022729"/>
    </source>
</evidence>
<keyword evidence="11" id="KW-0325">Glycoprotein</keyword>
<evidence type="ECO:0000256" key="6">
    <source>
        <dbReference type="ARBA" id="ARBA00022737"/>
    </source>
</evidence>
<keyword evidence="2" id="KW-1003">Cell membrane</keyword>
<evidence type="ECO:0000256" key="13">
    <source>
        <dbReference type="SAM" id="Phobius"/>
    </source>
</evidence>
<evidence type="ECO:0000256" key="2">
    <source>
        <dbReference type="ARBA" id="ARBA00022475"/>
    </source>
</evidence>
<dbReference type="FunFam" id="2.60.40.10:FF:000217">
    <property type="entry name" value="High affinity immunoglobulin gamma Fc receptor I"/>
    <property type="match status" value="1"/>
</dbReference>
<dbReference type="CTD" id="2213"/>
<keyword evidence="17" id="KW-1185">Reference proteome</keyword>
<dbReference type="InterPro" id="IPR050488">
    <property type="entry name" value="Ig_Fc_receptor"/>
</dbReference>
<accession>G3VMN8</accession>
<dbReference type="GO" id="GO:0019770">
    <property type="term" value="F:IgG receptor activity"/>
    <property type="evidence" value="ECO:0007669"/>
    <property type="project" value="TreeGrafter"/>
</dbReference>
<evidence type="ECO:0000256" key="1">
    <source>
        <dbReference type="ARBA" id="ARBA00004251"/>
    </source>
</evidence>
<evidence type="ECO:0000256" key="4">
    <source>
        <dbReference type="ARBA" id="ARBA00022692"/>
    </source>
</evidence>
<dbReference type="STRING" id="9305.ENSSHAP00000004443"/>
<evidence type="ECO:0000259" key="15">
    <source>
        <dbReference type="PROSITE" id="PS50835"/>
    </source>
</evidence>
<evidence type="ECO:0000256" key="3">
    <source>
        <dbReference type="ARBA" id="ARBA00022652"/>
    </source>
</evidence>
<dbReference type="InterPro" id="IPR013783">
    <property type="entry name" value="Ig-like_fold"/>
</dbReference>
<dbReference type="RefSeq" id="XP_012403072.1">
    <property type="nucleotide sequence ID" value="XM_012547618.3"/>
</dbReference>
<evidence type="ECO:0000256" key="12">
    <source>
        <dbReference type="ARBA" id="ARBA00023319"/>
    </source>
</evidence>
<dbReference type="PANTHER" id="PTHR11481:SF97">
    <property type="entry name" value="LOW AFFINITY IMMUNOGLOBULIN GAMMA FC REGION RECEPTOR II-B-RELATED"/>
    <property type="match status" value="1"/>
</dbReference>
<dbReference type="eggNOG" id="ENOG502SVEW">
    <property type="taxonomic scope" value="Eukaryota"/>
</dbReference>
<dbReference type="GO" id="GO:0050766">
    <property type="term" value="P:positive regulation of phagocytosis"/>
    <property type="evidence" value="ECO:0007669"/>
    <property type="project" value="TreeGrafter"/>
</dbReference>
<name>G3VMN8_SARHA</name>
<reference evidence="16 17" key="1">
    <citation type="journal article" date="2011" name="Proc. Natl. Acad. Sci. U.S.A.">
        <title>Genetic diversity and population structure of the endangered marsupial Sarcophilus harrisii (Tasmanian devil).</title>
        <authorList>
            <person name="Miller W."/>
            <person name="Hayes V.M."/>
            <person name="Ratan A."/>
            <person name="Petersen D.C."/>
            <person name="Wittekindt N.E."/>
            <person name="Miller J."/>
            <person name="Walenz B."/>
            <person name="Knight J."/>
            <person name="Qi J."/>
            <person name="Zhao F."/>
            <person name="Wang Q."/>
            <person name="Bedoya-Reina O.C."/>
            <person name="Katiyar N."/>
            <person name="Tomsho L.P."/>
            <person name="Kasson L.M."/>
            <person name="Hardie R.A."/>
            <person name="Woodbridge P."/>
            <person name="Tindall E.A."/>
            <person name="Bertelsen M.F."/>
            <person name="Dixon D."/>
            <person name="Pyecroft S."/>
            <person name="Helgen K.M."/>
            <person name="Lesk A.M."/>
            <person name="Pringle T.H."/>
            <person name="Patterson N."/>
            <person name="Zhang Y."/>
            <person name="Kreiss A."/>
            <person name="Woods G.M."/>
            <person name="Jones M.E."/>
            <person name="Schuster S.C."/>
        </authorList>
    </citation>
    <scope>NUCLEOTIDE SEQUENCE [LARGE SCALE GENOMIC DNA]</scope>
</reference>
<dbReference type="KEGG" id="shr:100924400"/>
<dbReference type="GO" id="GO:0001788">
    <property type="term" value="P:antibody-dependent cellular cytotoxicity"/>
    <property type="evidence" value="ECO:0007669"/>
    <property type="project" value="TreeGrafter"/>
</dbReference>
<dbReference type="HOGENOM" id="CLU_023383_1_2_1"/>